<evidence type="ECO:0000313" key="2">
    <source>
        <dbReference type="Proteomes" id="UP000266841"/>
    </source>
</evidence>
<evidence type="ECO:0000313" key="1">
    <source>
        <dbReference type="EMBL" id="EJK60213.1"/>
    </source>
</evidence>
<sequence>GCSDGARLAVRSGGLLRCRWASVGSAGLMTMSCTKLFRLVALVATTAITASLSTSPADRPLKRYRMRPGFGGDKIVITLHSFGRLINPLSDEEDSIVVAEDIKTGRRLGWAQIRSLGYASLDEDGAGENYSAGSSLRITSSASVEEDVNELIWQKFEEDPVDFPAGLRSLPWTEEYRLASKAADERLQEKEKVLDAERKSRPRLWVVSPIHVEPVAMEEGIGSALLSQVLSFHMLRRSVGDPGASVFAIVSEKNLNCYLSRGFKKQDYVPDPMKWSHAIANFKARLRGEEEPVCVRYTPTPPR</sequence>
<dbReference type="Gene3D" id="3.40.630.30">
    <property type="match status" value="1"/>
</dbReference>
<keyword evidence="2" id="KW-1185">Reference proteome</keyword>
<dbReference type="Proteomes" id="UP000266841">
    <property type="component" value="Unassembled WGS sequence"/>
</dbReference>
<dbReference type="eggNOG" id="ENOG502S5CI">
    <property type="taxonomic scope" value="Eukaryota"/>
</dbReference>
<dbReference type="EMBL" id="AGNL01021377">
    <property type="protein sequence ID" value="EJK60213.1"/>
    <property type="molecule type" value="Genomic_DNA"/>
</dbReference>
<feature type="non-terminal residue" evidence="1">
    <location>
        <position position="1"/>
    </location>
</feature>
<dbReference type="AlphaFoldDB" id="K0S2F5"/>
<protein>
    <submittedName>
        <fullName evidence="1">Uncharacterized protein</fullName>
    </submittedName>
</protein>
<dbReference type="OrthoDB" id="41532at2759"/>
<accession>K0S2F5</accession>
<comment type="caution">
    <text evidence="1">The sequence shown here is derived from an EMBL/GenBank/DDBJ whole genome shotgun (WGS) entry which is preliminary data.</text>
</comment>
<organism evidence="1 2">
    <name type="scientific">Thalassiosira oceanica</name>
    <name type="common">Marine diatom</name>
    <dbReference type="NCBI Taxonomy" id="159749"/>
    <lineage>
        <taxon>Eukaryota</taxon>
        <taxon>Sar</taxon>
        <taxon>Stramenopiles</taxon>
        <taxon>Ochrophyta</taxon>
        <taxon>Bacillariophyta</taxon>
        <taxon>Coscinodiscophyceae</taxon>
        <taxon>Thalassiosirophycidae</taxon>
        <taxon>Thalassiosirales</taxon>
        <taxon>Thalassiosiraceae</taxon>
        <taxon>Thalassiosira</taxon>
    </lineage>
</organism>
<gene>
    <name evidence="1" type="ORF">THAOC_19468</name>
</gene>
<name>K0S2F5_THAOC</name>
<proteinExistence type="predicted"/>
<reference evidence="1 2" key="1">
    <citation type="journal article" date="2012" name="Genome Biol.">
        <title>Genome and low-iron response of an oceanic diatom adapted to chronic iron limitation.</title>
        <authorList>
            <person name="Lommer M."/>
            <person name="Specht M."/>
            <person name="Roy A.S."/>
            <person name="Kraemer L."/>
            <person name="Andreson R."/>
            <person name="Gutowska M.A."/>
            <person name="Wolf J."/>
            <person name="Bergner S.V."/>
            <person name="Schilhabel M.B."/>
            <person name="Klostermeier U.C."/>
            <person name="Beiko R.G."/>
            <person name="Rosenstiel P."/>
            <person name="Hippler M."/>
            <person name="Laroche J."/>
        </authorList>
    </citation>
    <scope>NUCLEOTIDE SEQUENCE [LARGE SCALE GENOMIC DNA]</scope>
    <source>
        <strain evidence="1 2">CCMP1005</strain>
    </source>
</reference>